<proteinExistence type="predicted"/>
<dbReference type="RefSeq" id="WP_210307910.1">
    <property type="nucleotide sequence ID" value="NZ_BAAAVZ010000001.1"/>
</dbReference>
<accession>A0ABR6L3M3</accession>
<gene>
    <name evidence="2" type="ORF">GGQ99_003164</name>
</gene>
<dbReference type="GO" id="GO:0005524">
    <property type="term" value="F:ATP binding"/>
    <property type="evidence" value="ECO:0007669"/>
    <property type="project" value="UniProtKB-KW"/>
</dbReference>
<keyword evidence="2" id="KW-0067">ATP-binding</keyword>
<dbReference type="InterPro" id="IPR027417">
    <property type="entry name" value="P-loop_NTPase"/>
</dbReference>
<evidence type="ECO:0000313" key="2">
    <source>
        <dbReference type="EMBL" id="MBB4651397.1"/>
    </source>
</evidence>
<dbReference type="Gene3D" id="3.40.50.300">
    <property type="entry name" value="P-loop containing nucleotide triphosphate hydrolases"/>
    <property type="match status" value="1"/>
</dbReference>
<dbReference type="PANTHER" id="PTHR43581:SF2">
    <property type="entry name" value="EXCINUCLEASE ATPASE SUBUNIT"/>
    <property type="match status" value="1"/>
</dbReference>
<evidence type="ECO:0000313" key="3">
    <source>
        <dbReference type="Proteomes" id="UP000539538"/>
    </source>
</evidence>
<dbReference type="EMBL" id="JACHOT010000004">
    <property type="protein sequence ID" value="MBB4651397.1"/>
    <property type="molecule type" value="Genomic_DNA"/>
</dbReference>
<dbReference type="InterPro" id="IPR051396">
    <property type="entry name" value="Bact_Antivir_Def_Nuclease"/>
</dbReference>
<dbReference type="Pfam" id="PF13304">
    <property type="entry name" value="AAA_21"/>
    <property type="match status" value="1"/>
</dbReference>
<organism evidence="2 3">
    <name type="scientific">Aminobacter niigataensis</name>
    <dbReference type="NCBI Taxonomy" id="83265"/>
    <lineage>
        <taxon>Bacteria</taxon>
        <taxon>Pseudomonadati</taxon>
        <taxon>Pseudomonadota</taxon>
        <taxon>Alphaproteobacteria</taxon>
        <taxon>Hyphomicrobiales</taxon>
        <taxon>Phyllobacteriaceae</taxon>
        <taxon>Aminobacter</taxon>
    </lineage>
</organism>
<dbReference type="SUPFAM" id="SSF52540">
    <property type="entry name" value="P-loop containing nucleoside triphosphate hydrolases"/>
    <property type="match status" value="1"/>
</dbReference>
<sequence>MNIRRVEVVGLLGREGQITASMQNDLNILTGRNGAGKTSLLKLVWYIISGNILQALREVPFQRVTVNTSNYECTVHKLSGSTCKIELIIDGERQVFEDAFDSDGDPFINAEDQANPILISQGSSVFFPTFRRLEGGFTLTGPSRQGGMERPRLRNDIEEALITLSRRMSNEPHTFVSSISTVDIVGLLLRQYADLSEVYNRIQQVTSQEIIQRIKAYKSDTQEVRAKPDDGEDIESANSVIDDIRSKVEAMETRRGEIMTPIEGVRSLVEKLFRHTGIKIGTRLSFGDAAKAVSSDALSAGEKQMLSFICYNAFYKDSVIFIDEPELSLHVDWQRHLFPILLAQQSSNQFIIATHSPFIYSKYPDKEVSIDTDRGDTQS</sequence>
<dbReference type="PANTHER" id="PTHR43581">
    <property type="entry name" value="ATP/GTP PHOSPHATASE"/>
    <property type="match status" value="1"/>
</dbReference>
<feature type="domain" description="ATPase AAA-type core" evidence="1">
    <location>
        <begin position="210"/>
        <end position="359"/>
    </location>
</feature>
<protein>
    <submittedName>
        <fullName evidence="2">ATP-binding protein involved in virulence</fullName>
    </submittedName>
</protein>
<keyword evidence="3" id="KW-1185">Reference proteome</keyword>
<dbReference type="InterPro" id="IPR003959">
    <property type="entry name" value="ATPase_AAA_core"/>
</dbReference>
<evidence type="ECO:0000259" key="1">
    <source>
        <dbReference type="Pfam" id="PF13304"/>
    </source>
</evidence>
<dbReference type="Proteomes" id="UP000539538">
    <property type="component" value="Unassembled WGS sequence"/>
</dbReference>
<comment type="caution">
    <text evidence="2">The sequence shown here is derived from an EMBL/GenBank/DDBJ whole genome shotgun (WGS) entry which is preliminary data.</text>
</comment>
<keyword evidence="2" id="KW-0547">Nucleotide-binding</keyword>
<reference evidence="2 3" key="1">
    <citation type="submission" date="2020-08" db="EMBL/GenBank/DDBJ databases">
        <title>Genomic Encyclopedia of Type Strains, Phase IV (KMG-IV): sequencing the most valuable type-strain genomes for metagenomic binning, comparative biology and taxonomic classification.</title>
        <authorList>
            <person name="Goeker M."/>
        </authorList>
    </citation>
    <scope>NUCLEOTIDE SEQUENCE [LARGE SCALE GENOMIC DNA]</scope>
    <source>
        <strain evidence="2 3">DSM 7050</strain>
    </source>
</reference>
<name>A0ABR6L3M3_9HYPH</name>